<gene>
    <name evidence="16" type="ORF">WN944_020662</name>
</gene>
<comment type="caution">
    <text evidence="16">The sequence shown here is derived from an EMBL/GenBank/DDBJ whole genome shotgun (WGS) entry which is preliminary data.</text>
</comment>
<evidence type="ECO:0000256" key="3">
    <source>
        <dbReference type="ARBA" id="ARBA00022475"/>
    </source>
</evidence>
<reference evidence="16 17" key="1">
    <citation type="submission" date="2024-05" db="EMBL/GenBank/DDBJ databases">
        <title>Haplotype-resolved chromosome-level genome assembly of Huyou (Citrus changshanensis).</title>
        <authorList>
            <person name="Miao C."/>
            <person name="Chen W."/>
            <person name="Wu Y."/>
            <person name="Wang L."/>
            <person name="Zhao S."/>
            <person name="Grierson D."/>
            <person name="Xu C."/>
            <person name="Chen K."/>
        </authorList>
    </citation>
    <scope>NUCLEOTIDE SEQUENCE [LARGE SCALE GENOMIC DNA]</scope>
    <source>
        <strain evidence="16">01-14</strain>
        <tissue evidence="16">Leaf</tissue>
    </source>
</reference>
<comment type="subcellular location">
    <subcellularLocation>
        <location evidence="1">Cell membrane</location>
        <topology evidence="1">Single-pass type I membrane protein</topology>
    </subcellularLocation>
</comment>
<evidence type="ECO:0000256" key="13">
    <source>
        <dbReference type="SAM" id="Phobius"/>
    </source>
</evidence>
<keyword evidence="5 13" id="KW-0812">Transmembrane</keyword>
<dbReference type="PANTHER" id="PTHR48063">
    <property type="entry name" value="LRR RECEPTOR-LIKE KINASE"/>
    <property type="match status" value="1"/>
</dbReference>
<dbReference type="Pfam" id="PF08263">
    <property type="entry name" value="LRRNT_2"/>
    <property type="match status" value="1"/>
</dbReference>
<feature type="transmembrane region" description="Helical" evidence="13">
    <location>
        <begin position="1241"/>
        <end position="1266"/>
    </location>
</feature>
<dbReference type="EMBL" id="JBCGBO010000007">
    <property type="protein sequence ID" value="KAK9189256.1"/>
    <property type="molecule type" value="Genomic_DNA"/>
</dbReference>
<evidence type="ECO:0000256" key="9">
    <source>
        <dbReference type="ARBA" id="ARBA00023136"/>
    </source>
</evidence>
<evidence type="ECO:0000313" key="16">
    <source>
        <dbReference type="EMBL" id="KAK9189256.1"/>
    </source>
</evidence>
<dbReference type="InterPro" id="IPR046956">
    <property type="entry name" value="RLP23-like"/>
</dbReference>
<sequence>MGRLSVLGLMLTMLCAITSDYASYGASRFSNCSENDLDALIDFKNGLEDPENRLASWKGSNCCQWHGISCDDDTGAIVAINLGNPYHVVNSDSSGRYGFWNLSGELRPSLIKLKSLEYLDLSFNTFNDIPIPEFLGSLENLQYLNLSEAGFTGVVPSSLGNLHRLQFFDASAELFALSADSLDWLTGLVSLKHLAMNRVDLSLVGSEWLGILKNLPNLTELHLSVCGLTGSITSITPVNLTSLAVLDLSLNHFNSLFPNWLVNISTLVYVDLSDCDLYGRIPIGFGELPNLHYLSLAGNNNLSASCSQLFRGSWKKIQILNFASNKLHGKLPSSVANMTSLTNFDLFDNKVEGGIPSSIARLCYLKEFDLSGNNLTGSLPEILQGTDLCVSSNSPLPSLISMRLGNNHLKGKLPEWLSQLENLVELTLSYNLLQGPIPASLGNLKNLTKLNLPGNQLNGTLPETLGSLPELSVLDVSSNSLTGIISEIHFSRLSKLKFLGLSSNSFILNVSSSWIPPFQVQSLNMRSCQLGPSFPSWLKTQQGVSFLDFSNASISGPIPNWFWDISSKLSLLNVSLNQLQGQLPNPLNIAPFADVDFRSNLLEGPIPLPIVEIELLDLSNNHFSGPIPQNISGSMPNLIFLSVSGNRLTGKIPGSIGEMQLLQVIDLSRNSISGSISSSIGNCTFLKVLDLSYSSLSGVIPASLGQLTRLQSLHLNNNKLTGNLPSSFQNLTSLETLDLGNNRFSGNIPSLLGNGFVGLRILSLRSNAFSGEIPSKLSNLSSLQVLDLAENNLTGSIPGSVGDLKAMAHVQNIVKYLLFGRYRGIYYEENLVINTKGQQQRYTKTLSLVTSIDLSGNNLHGDFPTQLTKLVGLVVLNLSRNHIGGQIPENISGLRQLASLDLSSNNLSGGIPSSLSSLSFLGYINLSRNQLSGKIPFEGHMTTFDASSFAGNPGLCGDPLPVKCQDDESDKGGNVVEDDNEDEFIDKWFYFSLGLGFAAGIIVPIPSESSPSTPATTSSNNETAVSSRTPPSKPFAESSRQHDPSFKYARANPAGDSPFGFFRPIESNIERLIFDFRFLALLAVGGSLAGSLLCFLNGCIYVVDAYKVYWTSCVKGVHTGQMVLRLVEAIGENLRVHLKTPFYLLKISVKNFILDADVYLAGTVMLIFGMGLYGLFISNVPPNVAPNVDRALKGSSLFGMFSLKERPKWMKISSLDELKTKVGHVIVMILLVKMFERSKMVTIATGMDLLSYSICIFLSSASLYILHHLHKPEAE</sequence>
<dbReference type="SMART" id="SM00365">
    <property type="entry name" value="LRR_SD22"/>
    <property type="match status" value="7"/>
</dbReference>
<dbReference type="InterPro" id="IPR005134">
    <property type="entry name" value="UPF0114"/>
</dbReference>
<dbReference type="Pfam" id="PF13855">
    <property type="entry name" value="LRR_8"/>
    <property type="match status" value="3"/>
</dbReference>
<dbReference type="GO" id="GO:0005886">
    <property type="term" value="C:plasma membrane"/>
    <property type="evidence" value="ECO:0007669"/>
    <property type="project" value="UniProtKB-SubCell"/>
</dbReference>
<feature type="chain" id="PRO_5042979167" description="Leucine-rich repeat-containing N-terminal plant-type domain-containing protein" evidence="14">
    <location>
        <begin position="23"/>
        <end position="1275"/>
    </location>
</feature>
<dbReference type="FunFam" id="3.80.10.10:FF:000111">
    <property type="entry name" value="LRR receptor-like serine/threonine-protein kinase ERECTA"/>
    <property type="match status" value="1"/>
</dbReference>
<dbReference type="Proteomes" id="UP001428341">
    <property type="component" value="Unassembled WGS sequence"/>
</dbReference>
<dbReference type="Pfam" id="PF03350">
    <property type="entry name" value="UPF0114"/>
    <property type="match status" value="1"/>
</dbReference>
<feature type="signal peptide" evidence="14">
    <location>
        <begin position="1"/>
        <end position="22"/>
    </location>
</feature>
<dbReference type="SMART" id="SM00369">
    <property type="entry name" value="LRR_TYP"/>
    <property type="match status" value="14"/>
</dbReference>
<organism evidence="16 17">
    <name type="scientific">Citrus x changshan-huyou</name>
    <dbReference type="NCBI Taxonomy" id="2935761"/>
    <lineage>
        <taxon>Eukaryota</taxon>
        <taxon>Viridiplantae</taxon>
        <taxon>Streptophyta</taxon>
        <taxon>Embryophyta</taxon>
        <taxon>Tracheophyta</taxon>
        <taxon>Spermatophyta</taxon>
        <taxon>Magnoliopsida</taxon>
        <taxon>eudicotyledons</taxon>
        <taxon>Gunneridae</taxon>
        <taxon>Pentapetalae</taxon>
        <taxon>rosids</taxon>
        <taxon>malvids</taxon>
        <taxon>Sapindales</taxon>
        <taxon>Rutaceae</taxon>
        <taxon>Aurantioideae</taxon>
        <taxon>Citrus</taxon>
    </lineage>
</organism>
<feature type="compositionally biased region" description="Low complexity" evidence="12">
    <location>
        <begin position="1009"/>
        <end position="1024"/>
    </location>
</feature>
<evidence type="ECO:0000256" key="7">
    <source>
        <dbReference type="ARBA" id="ARBA00022737"/>
    </source>
</evidence>
<evidence type="ECO:0000256" key="12">
    <source>
        <dbReference type="SAM" id="MobiDB-lite"/>
    </source>
</evidence>
<evidence type="ECO:0000256" key="8">
    <source>
        <dbReference type="ARBA" id="ARBA00022989"/>
    </source>
</evidence>
<keyword evidence="11" id="KW-0325">Glycoprotein</keyword>
<keyword evidence="10" id="KW-0675">Receptor</keyword>
<evidence type="ECO:0000256" key="14">
    <source>
        <dbReference type="SAM" id="SignalP"/>
    </source>
</evidence>
<proteinExistence type="inferred from homology"/>
<evidence type="ECO:0000256" key="10">
    <source>
        <dbReference type="ARBA" id="ARBA00023170"/>
    </source>
</evidence>
<dbReference type="InterPro" id="IPR003591">
    <property type="entry name" value="Leu-rich_rpt_typical-subtyp"/>
</dbReference>
<dbReference type="SUPFAM" id="SSF52047">
    <property type="entry name" value="RNI-like"/>
    <property type="match status" value="1"/>
</dbReference>
<keyword evidence="7" id="KW-0677">Repeat</keyword>
<keyword evidence="17" id="KW-1185">Reference proteome</keyword>
<dbReference type="SUPFAM" id="SSF52058">
    <property type="entry name" value="L domain-like"/>
    <property type="match status" value="3"/>
</dbReference>
<keyword evidence="4" id="KW-0433">Leucine-rich repeat</keyword>
<evidence type="ECO:0000313" key="17">
    <source>
        <dbReference type="Proteomes" id="UP001428341"/>
    </source>
</evidence>
<name>A0AAP0LYK6_9ROSI</name>
<feature type="transmembrane region" description="Helical" evidence="13">
    <location>
        <begin position="1078"/>
        <end position="1103"/>
    </location>
</feature>
<dbReference type="Gene3D" id="3.80.10.10">
    <property type="entry name" value="Ribonuclease Inhibitor"/>
    <property type="match status" value="5"/>
</dbReference>
<evidence type="ECO:0000256" key="11">
    <source>
        <dbReference type="ARBA" id="ARBA00023180"/>
    </source>
</evidence>
<dbReference type="InterPro" id="IPR001611">
    <property type="entry name" value="Leu-rich_rpt"/>
</dbReference>
<keyword evidence="3" id="KW-1003">Cell membrane</keyword>
<evidence type="ECO:0000256" key="6">
    <source>
        <dbReference type="ARBA" id="ARBA00022729"/>
    </source>
</evidence>
<dbReference type="AlphaFoldDB" id="A0AAP0LYK6"/>
<evidence type="ECO:0000256" key="4">
    <source>
        <dbReference type="ARBA" id="ARBA00022614"/>
    </source>
</evidence>
<keyword evidence="8 13" id="KW-1133">Transmembrane helix</keyword>
<protein>
    <recommendedName>
        <fullName evidence="15">Leucine-rich repeat-containing N-terminal plant-type domain-containing protein</fullName>
    </recommendedName>
</protein>
<evidence type="ECO:0000259" key="15">
    <source>
        <dbReference type="Pfam" id="PF08263"/>
    </source>
</evidence>
<evidence type="ECO:0000256" key="1">
    <source>
        <dbReference type="ARBA" id="ARBA00004251"/>
    </source>
</evidence>
<keyword evidence="9 13" id="KW-0472">Membrane</keyword>
<accession>A0AAP0LYK6</accession>
<dbReference type="FunFam" id="3.80.10.10:FF:001347">
    <property type="entry name" value="LRR receptor-like serine/threonine-protein kinase GSO2"/>
    <property type="match status" value="1"/>
</dbReference>
<dbReference type="PANTHER" id="PTHR48063:SF16">
    <property type="entry name" value="LRR RECEPTOR-LIKE SERINE_THREONINE-PROTEIN KINASE GSO1"/>
    <property type="match status" value="1"/>
</dbReference>
<keyword evidence="6 14" id="KW-0732">Signal</keyword>
<evidence type="ECO:0000256" key="5">
    <source>
        <dbReference type="ARBA" id="ARBA00022692"/>
    </source>
</evidence>
<feature type="transmembrane region" description="Helical" evidence="13">
    <location>
        <begin position="1158"/>
        <end position="1177"/>
    </location>
</feature>
<dbReference type="InterPro" id="IPR013210">
    <property type="entry name" value="LRR_N_plant-typ"/>
</dbReference>
<feature type="domain" description="Leucine-rich repeat-containing N-terminal plant-type" evidence="15">
    <location>
        <begin position="34"/>
        <end position="71"/>
    </location>
</feature>
<evidence type="ECO:0000256" key="2">
    <source>
        <dbReference type="ARBA" id="ARBA00009592"/>
    </source>
</evidence>
<feature type="region of interest" description="Disordered" evidence="12">
    <location>
        <begin position="1009"/>
        <end position="1047"/>
    </location>
</feature>
<dbReference type="FunFam" id="3.80.10.10:FF:000095">
    <property type="entry name" value="LRR receptor-like serine/threonine-protein kinase GSO1"/>
    <property type="match status" value="2"/>
</dbReference>
<comment type="similarity">
    <text evidence="2">Belongs to the RLP family.</text>
</comment>
<dbReference type="PROSITE" id="PS51450">
    <property type="entry name" value="LRR"/>
    <property type="match status" value="1"/>
</dbReference>
<dbReference type="InterPro" id="IPR032675">
    <property type="entry name" value="LRR_dom_sf"/>
</dbReference>
<dbReference type="FunFam" id="3.80.10.10:FF:000383">
    <property type="entry name" value="Leucine-rich repeat receptor protein kinase EMS1"/>
    <property type="match status" value="1"/>
</dbReference>
<dbReference type="Pfam" id="PF00560">
    <property type="entry name" value="LRR_1"/>
    <property type="match status" value="9"/>
</dbReference>